<keyword evidence="1" id="KW-0472">Membrane</keyword>
<accession>N2BL53</accession>
<organism evidence="2 3">
    <name type="scientific">Helicobacter bilis WiWa</name>
    <dbReference type="NCBI Taxonomy" id="1235804"/>
    <lineage>
        <taxon>Bacteria</taxon>
        <taxon>Pseudomonadati</taxon>
        <taxon>Campylobacterota</taxon>
        <taxon>Epsilonproteobacteria</taxon>
        <taxon>Campylobacterales</taxon>
        <taxon>Helicobacteraceae</taxon>
        <taxon>Helicobacter</taxon>
    </lineage>
</organism>
<dbReference type="HOGENOM" id="CLU_3008032_0_0_7"/>
<evidence type="ECO:0000256" key="1">
    <source>
        <dbReference type="SAM" id="Phobius"/>
    </source>
</evidence>
<reference evidence="2 3" key="1">
    <citation type="submission" date="2013-02" db="EMBL/GenBank/DDBJ databases">
        <title>The Genome Sequence of Helicobacter bilis WiWa.</title>
        <authorList>
            <consortium name="The Broad Institute Genome Sequencing Platform"/>
            <person name="Ward D."/>
            <person name="Overstreet A.-M.C."/>
            <person name="Ramer-Tait A.E."/>
            <person name="Phillips G.J."/>
            <person name="Wannemuehler M.J."/>
            <person name="Walker B."/>
            <person name="Young S.K."/>
            <person name="Zeng Q."/>
            <person name="Gargeya S."/>
            <person name="Fitzgerald M."/>
            <person name="Haas B."/>
            <person name="Abouelleil A."/>
            <person name="Alvarado L."/>
            <person name="Arachchi H.M."/>
            <person name="Berlin A.M."/>
            <person name="Chapman S.B."/>
            <person name="Dewar J."/>
            <person name="Goldberg J."/>
            <person name="Griggs A."/>
            <person name="Gujja S."/>
            <person name="Hansen M."/>
            <person name="Howarth C."/>
            <person name="Imamovic A."/>
            <person name="Larimer J."/>
            <person name="McCowan C."/>
            <person name="Murphy C."/>
            <person name="Neiman D."/>
            <person name="Pearson M."/>
            <person name="Priest M."/>
            <person name="Roberts A."/>
            <person name="Saif S."/>
            <person name="Shea T."/>
            <person name="Sisk P."/>
            <person name="Sykes S."/>
            <person name="Wortman J."/>
            <person name="Nusbaum C."/>
            <person name="Birren B."/>
        </authorList>
    </citation>
    <scope>NUCLEOTIDE SEQUENCE [LARGE SCALE GENOMIC DNA]</scope>
    <source>
        <strain evidence="2 3">WiWa</strain>
    </source>
</reference>
<name>N2BL53_9HELI</name>
<keyword evidence="1" id="KW-1133">Transmembrane helix</keyword>
<proteinExistence type="predicted"/>
<gene>
    <name evidence="2" type="ORF">C826_01189</name>
</gene>
<sequence>MTDIIVEIGKVWFENEIILLILIVIIFLASKIGFIKYYFGYLIKFSNKRGKNGLWI</sequence>
<protein>
    <submittedName>
        <fullName evidence="2">Uncharacterized protein</fullName>
    </submittedName>
</protein>
<comment type="caution">
    <text evidence="2">The sequence shown here is derived from an EMBL/GenBank/DDBJ whole genome shotgun (WGS) entry which is preliminary data.</text>
</comment>
<dbReference type="GeneID" id="60657846"/>
<dbReference type="Proteomes" id="UP000012527">
    <property type="component" value="Unassembled WGS sequence"/>
</dbReference>
<evidence type="ECO:0000313" key="3">
    <source>
        <dbReference type="Proteomes" id="UP000012527"/>
    </source>
</evidence>
<feature type="transmembrane region" description="Helical" evidence="1">
    <location>
        <begin position="17"/>
        <end position="39"/>
    </location>
</feature>
<dbReference type="AlphaFoldDB" id="N2BL53"/>
<dbReference type="EMBL" id="AQFW01000012">
    <property type="protein sequence ID" value="EMZ39213.1"/>
    <property type="molecule type" value="Genomic_DNA"/>
</dbReference>
<dbReference type="RefSeq" id="WP_004087036.1">
    <property type="nucleotide sequence ID" value="NZ_KB822515.1"/>
</dbReference>
<evidence type="ECO:0000313" key="2">
    <source>
        <dbReference type="EMBL" id="EMZ39213.1"/>
    </source>
</evidence>
<keyword evidence="1" id="KW-0812">Transmembrane</keyword>